<evidence type="ECO:0000313" key="2">
    <source>
        <dbReference type="Proteomes" id="UP000707245"/>
    </source>
</evidence>
<gene>
    <name evidence="1" type="ORF">EI167_06960</name>
</gene>
<accession>A0ABR9FK38</accession>
<protein>
    <submittedName>
        <fullName evidence="1">Nucleotidyltransferase substrate binding protein</fullName>
    </submittedName>
</protein>
<proteinExistence type="predicted"/>
<dbReference type="Gene3D" id="1.20.120.330">
    <property type="entry name" value="Nucleotidyltransferases domain 2"/>
    <property type="match status" value="1"/>
</dbReference>
<comment type="caution">
    <text evidence="1">The sequence shown here is derived from an EMBL/GenBank/DDBJ whole genome shotgun (WGS) entry which is preliminary data.</text>
</comment>
<dbReference type="Proteomes" id="UP000707245">
    <property type="component" value="Unassembled WGS sequence"/>
</dbReference>
<sequence>MLILTPFGKALSSLELALQQPKNEFIRDSVIQRFEYSYELAWKMLRRYLVEDMGAETLAPLSRKDLFRLAADKQLINDPLPWFEYHIARNTTSHTYDEAVAEKVYQAAKAFFIDASHLLAELERRNAD</sequence>
<dbReference type="RefSeq" id="WP_016708527.1">
    <property type="nucleotide sequence ID" value="NZ_BDDT01000002.1"/>
</dbReference>
<keyword evidence="2" id="KW-1185">Reference proteome</keyword>
<reference evidence="1 2" key="1">
    <citation type="submission" date="2020-07" db="EMBL/GenBank/DDBJ databases">
        <title>Halophilic bacteria isolated from french cheeses.</title>
        <authorList>
            <person name="Kothe C.I."/>
            <person name="Farah-Kraiem B."/>
            <person name="Renault P."/>
            <person name="Dridi B."/>
        </authorList>
    </citation>
    <scope>NUCLEOTIDE SEQUENCE [LARGE SCALE GENOMIC DNA]</scope>
    <source>
        <strain evidence="1 2">FME14</strain>
    </source>
</reference>
<dbReference type="SUPFAM" id="SSF81593">
    <property type="entry name" value="Nucleotidyltransferase substrate binding subunit/domain"/>
    <property type="match status" value="1"/>
</dbReference>
<dbReference type="NCBIfam" id="TIGR01987">
    <property type="entry name" value="HI0074"/>
    <property type="match status" value="1"/>
</dbReference>
<evidence type="ECO:0000313" key="1">
    <source>
        <dbReference type="EMBL" id="MBE0457197.1"/>
    </source>
</evidence>
<dbReference type="EMBL" id="RRZA01000015">
    <property type="protein sequence ID" value="MBE0457197.1"/>
    <property type="molecule type" value="Genomic_DNA"/>
</dbReference>
<dbReference type="GeneID" id="303292608"/>
<organism evidence="1 2">
    <name type="scientific">Pseudoalteromonas prydzensis</name>
    <dbReference type="NCBI Taxonomy" id="182141"/>
    <lineage>
        <taxon>Bacteria</taxon>
        <taxon>Pseudomonadati</taxon>
        <taxon>Pseudomonadota</taxon>
        <taxon>Gammaproteobacteria</taxon>
        <taxon>Alteromonadales</taxon>
        <taxon>Pseudoalteromonadaceae</taxon>
        <taxon>Pseudoalteromonas</taxon>
    </lineage>
</organism>
<name>A0ABR9FK38_9GAMM</name>
<dbReference type="InterPro" id="IPR010235">
    <property type="entry name" value="HepT"/>
</dbReference>
<dbReference type="Pfam" id="PF08780">
    <property type="entry name" value="NTase_sub_bind"/>
    <property type="match status" value="1"/>
</dbReference>